<comment type="caution">
    <text evidence="2">The sequence shown here is derived from an EMBL/GenBank/DDBJ whole genome shotgun (WGS) entry which is preliminary data.</text>
</comment>
<feature type="region of interest" description="Disordered" evidence="1">
    <location>
        <begin position="129"/>
        <end position="171"/>
    </location>
</feature>
<evidence type="ECO:0000313" key="2">
    <source>
        <dbReference type="EMBL" id="KAK4534393.1"/>
    </source>
</evidence>
<dbReference type="InterPro" id="IPR036249">
    <property type="entry name" value="Thioredoxin-like_sf"/>
</dbReference>
<evidence type="ECO:0000256" key="1">
    <source>
        <dbReference type="SAM" id="MobiDB-lite"/>
    </source>
</evidence>
<name>A0AAV9IR47_CYACA</name>
<accession>A0AAV9IR47</accession>
<reference evidence="2 3" key="1">
    <citation type="submission" date="2022-07" db="EMBL/GenBank/DDBJ databases">
        <title>Genome-wide signatures of adaptation to extreme environments.</title>
        <authorList>
            <person name="Cho C.H."/>
            <person name="Yoon H.S."/>
        </authorList>
    </citation>
    <scope>NUCLEOTIDE SEQUENCE [LARGE SCALE GENOMIC DNA]</scope>
    <source>
        <strain evidence="2 3">DBV 063 E5</strain>
    </source>
</reference>
<dbReference type="Proteomes" id="UP001301350">
    <property type="component" value="Unassembled WGS sequence"/>
</dbReference>
<sequence length="171" mass="19448">MSPKTLKGKSHLLEFYGIECDHCVDMEPLMDQLHKELGVPVRRFEVWYSEDNLRLLQKLDKGGACGGVPFFYNKKTRGWICGATTYANLRNWALGKPHQRFLPPPKDEPSQGSRIMNFFENLQKQAMERIQQRTEQAEKQKQQAVGAKGGKADAQRGDKARPKATSAQSKK</sequence>
<evidence type="ECO:0008006" key="4">
    <source>
        <dbReference type="Google" id="ProtNLM"/>
    </source>
</evidence>
<evidence type="ECO:0000313" key="3">
    <source>
        <dbReference type="Proteomes" id="UP001301350"/>
    </source>
</evidence>
<dbReference type="EMBL" id="JANCYW010000001">
    <property type="protein sequence ID" value="KAK4534393.1"/>
    <property type="molecule type" value="Genomic_DNA"/>
</dbReference>
<protein>
    <recommendedName>
        <fullName evidence="4">Thioredoxin domain-containing protein</fullName>
    </recommendedName>
</protein>
<feature type="compositionally biased region" description="Basic and acidic residues" evidence="1">
    <location>
        <begin position="150"/>
        <end position="161"/>
    </location>
</feature>
<organism evidence="2 3">
    <name type="scientific">Cyanidium caldarium</name>
    <name type="common">Red alga</name>
    <dbReference type="NCBI Taxonomy" id="2771"/>
    <lineage>
        <taxon>Eukaryota</taxon>
        <taxon>Rhodophyta</taxon>
        <taxon>Bangiophyceae</taxon>
        <taxon>Cyanidiales</taxon>
        <taxon>Cyanidiaceae</taxon>
        <taxon>Cyanidium</taxon>
    </lineage>
</organism>
<dbReference type="SUPFAM" id="SSF52833">
    <property type="entry name" value="Thioredoxin-like"/>
    <property type="match status" value="1"/>
</dbReference>
<dbReference type="AlphaFoldDB" id="A0AAV9IR47"/>
<keyword evidence="3" id="KW-1185">Reference proteome</keyword>
<dbReference type="CDD" id="cd01659">
    <property type="entry name" value="TRX_superfamily"/>
    <property type="match status" value="1"/>
</dbReference>
<gene>
    <name evidence="2" type="ORF">CDCA_CDCA01G0418</name>
</gene>
<feature type="compositionally biased region" description="Basic and acidic residues" evidence="1">
    <location>
        <begin position="129"/>
        <end position="141"/>
    </location>
</feature>
<proteinExistence type="predicted"/>